<evidence type="ECO:0000313" key="1">
    <source>
        <dbReference type="EMBL" id="DAE31564.1"/>
    </source>
</evidence>
<sequence>MQPILSEARLNSLLTERWHYLSPLMINLKK</sequence>
<organism evidence="1">
    <name type="scientific">virus sp. ctBM815</name>
    <dbReference type="NCBI Taxonomy" id="2825806"/>
    <lineage>
        <taxon>Viruses</taxon>
    </lineage>
</organism>
<proteinExistence type="predicted"/>
<accession>A0A8S5RKR1</accession>
<dbReference type="EMBL" id="BK059109">
    <property type="protein sequence ID" value="DAE31564.1"/>
    <property type="molecule type" value="Genomic_DNA"/>
</dbReference>
<protein>
    <submittedName>
        <fullName evidence="1">Uncharacterized protein</fullName>
    </submittedName>
</protein>
<name>A0A8S5RKR1_9VIRU</name>
<reference evidence="1" key="1">
    <citation type="journal article" date="2021" name="Proc. Natl. Acad. Sci. U.S.A.">
        <title>A Catalog of Tens of Thousands of Viruses from Human Metagenomes Reveals Hidden Associations with Chronic Diseases.</title>
        <authorList>
            <person name="Tisza M.J."/>
            <person name="Buck C.B."/>
        </authorList>
    </citation>
    <scope>NUCLEOTIDE SEQUENCE</scope>
    <source>
        <strain evidence="1">CtBM815</strain>
    </source>
</reference>